<name>A0A3S5AWR9_9PLAT</name>
<gene>
    <name evidence="2" type="ORF">PXEA_LOCUS23996</name>
</gene>
<protein>
    <submittedName>
        <fullName evidence="2">Uncharacterized protein</fullName>
    </submittedName>
</protein>
<evidence type="ECO:0000313" key="3">
    <source>
        <dbReference type="Proteomes" id="UP000784294"/>
    </source>
</evidence>
<dbReference type="Proteomes" id="UP000784294">
    <property type="component" value="Unassembled WGS sequence"/>
</dbReference>
<dbReference type="AlphaFoldDB" id="A0A3S5AWR9"/>
<accession>A0A3S5AWR9</accession>
<proteinExistence type="predicted"/>
<feature type="region of interest" description="Disordered" evidence="1">
    <location>
        <begin position="1"/>
        <end position="24"/>
    </location>
</feature>
<evidence type="ECO:0000256" key="1">
    <source>
        <dbReference type="SAM" id="MobiDB-lite"/>
    </source>
</evidence>
<organism evidence="2 3">
    <name type="scientific">Protopolystoma xenopodis</name>
    <dbReference type="NCBI Taxonomy" id="117903"/>
    <lineage>
        <taxon>Eukaryota</taxon>
        <taxon>Metazoa</taxon>
        <taxon>Spiralia</taxon>
        <taxon>Lophotrochozoa</taxon>
        <taxon>Platyhelminthes</taxon>
        <taxon>Monogenea</taxon>
        <taxon>Polyopisthocotylea</taxon>
        <taxon>Polystomatidea</taxon>
        <taxon>Polystomatidae</taxon>
        <taxon>Protopolystoma</taxon>
    </lineage>
</organism>
<dbReference type="EMBL" id="CAAALY010113221">
    <property type="protein sequence ID" value="VEL30556.1"/>
    <property type="molecule type" value="Genomic_DNA"/>
</dbReference>
<keyword evidence="3" id="KW-1185">Reference proteome</keyword>
<evidence type="ECO:0000313" key="2">
    <source>
        <dbReference type="EMBL" id="VEL30556.1"/>
    </source>
</evidence>
<sequence length="88" mass="9760">MLNCIGINRVDNSSELEPSSDDGRGEKVKFLCCHANSLSEYGPSRFTFAVNFRQLESRRLRPHSAATAGLAMRIIASWPSLGQNFCLI</sequence>
<reference evidence="2" key="1">
    <citation type="submission" date="2018-11" db="EMBL/GenBank/DDBJ databases">
        <authorList>
            <consortium name="Pathogen Informatics"/>
        </authorList>
    </citation>
    <scope>NUCLEOTIDE SEQUENCE</scope>
</reference>
<comment type="caution">
    <text evidence="2">The sequence shown here is derived from an EMBL/GenBank/DDBJ whole genome shotgun (WGS) entry which is preliminary data.</text>
</comment>